<reference evidence="1" key="1">
    <citation type="submission" date="2015-12" db="EMBL/GenBank/DDBJ databases">
        <title>Update maize B73 reference genome by single molecule sequencing technologies.</title>
        <authorList>
            <consortium name="Maize Genome Sequencing Project"/>
            <person name="Ware D."/>
        </authorList>
    </citation>
    <scope>NUCLEOTIDE SEQUENCE</scope>
    <source>
        <tissue evidence="1">Seedling</tissue>
    </source>
</reference>
<dbReference type="InterPro" id="IPR036249">
    <property type="entry name" value="Thioredoxin-like_sf"/>
</dbReference>
<evidence type="ECO:0000313" key="1">
    <source>
        <dbReference type="EMBL" id="AQK93754.1"/>
    </source>
</evidence>
<dbReference type="InParanoid" id="A0A1D6FQ50"/>
<dbReference type="GO" id="GO:0006355">
    <property type="term" value="P:regulation of DNA-templated transcription"/>
    <property type="evidence" value="ECO:0007669"/>
    <property type="project" value="InterPro"/>
</dbReference>
<dbReference type="eggNOG" id="ENOG502QPQP">
    <property type="taxonomic scope" value="Eukaryota"/>
</dbReference>
<dbReference type="SUPFAM" id="SSF52833">
    <property type="entry name" value="Thioredoxin-like"/>
    <property type="match status" value="1"/>
</dbReference>
<sequence length="97" mass="10581">MTDATATTTANRIATIANLVCVAVDACAEPDLVDALKVSGFPEILFTNAGRIIHREKVVRSAEAWSRMMAFFYYKAARPPFLCEADGKGQEKVPLMS</sequence>
<dbReference type="AlphaFoldDB" id="A0A1D6FQ50"/>
<dbReference type="PANTHER" id="PTHR34669">
    <property type="entry name" value="THIOREDOXIN-LIKE FOLD DOMAIN-CONTAINING PROTEIN MRL7L, CHLOROPLASTIC"/>
    <property type="match status" value="1"/>
</dbReference>
<protein>
    <submittedName>
        <fullName evidence="1">Thioredoxin superfamily protein</fullName>
    </submittedName>
</protein>
<dbReference type="OMA" id="AKRPAWI"/>
<proteinExistence type="predicted"/>
<dbReference type="GO" id="GO:0009658">
    <property type="term" value="P:chloroplast organization"/>
    <property type="evidence" value="ECO:0007669"/>
    <property type="project" value="InterPro"/>
</dbReference>
<dbReference type="IntAct" id="A0A1D6FQ50">
    <property type="interactions" value="1"/>
</dbReference>
<dbReference type="PaxDb" id="4577-GRMZM6G785877_P01"/>
<dbReference type="SMR" id="A0A1D6FQ50"/>
<organism evidence="1">
    <name type="scientific">Zea mays</name>
    <name type="common">Maize</name>
    <dbReference type="NCBI Taxonomy" id="4577"/>
    <lineage>
        <taxon>Eukaryota</taxon>
        <taxon>Viridiplantae</taxon>
        <taxon>Streptophyta</taxon>
        <taxon>Embryophyta</taxon>
        <taxon>Tracheophyta</taxon>
        <taxon>Spermatophyta</taxon>
        <taxon>Magnoliopsida</taxon>
        <taxon>Liliopsida</taxon>
        <taxon>Poales</taxon>
        <taxon>Poaceae</taxon>
        <taxon>PACMAD clade</taxon>
        <taxon>Panicoideae</taxon>
        <taxon>Andropogonodae</taxon>
        <taxon>Andropogoneae</taxon>
        <taxon>Tripsacinae</taxon>
        <taxon>Zea</taxon>
    </lineage>
</organism>
<accession>A0A1D6FQ50</accession>
<gene>
    <name evidence="1" type="ORF">ZEAMMB73_Zm00001d010261</name>
</gene>
<dbReference type="EMBL" id="CM000784">
    <property type="protein sequence ID" value="AQK93754.1"/>
    <property type="molecule type" value="Genomic_DNA"/>
</dbReference>
<dbReference type="ExpressionAtlas" id="A0A1D6FQ50">
    <property type="expression patterns" value="baseline and differential"/>
</dbReference>
<dbReference type="PANTHER" id="PTHR34669:SF1">
    <property type="entry name" value="THIOREDOXIN-LIKE FOLD DOMAIN-CONTAINING PROTEIN MRL7L, CHLOROPLASTIC"/>
    <property type="match status" value="1"/>
</dbReference>
<dbReference type="Gene3D" id="3.40.30.10">
    <property type="entry name" value="Glutaredoxin"/>
    <property type="match status" value="1"/>
</dbReference>
<dbReference type="InterPro" id="IPR044701">
    <property type="entry name" value="MRL7/MRL7L"/>
</dbReference>
<name>A0A1D6FQ50_MAIZE</name>